<keyword evidence="3" id="KW-1185">Reference proteome</keyword>
<dbReference type="EMBL" id="CAJVPY010049126">
    <property type="protein sequence ID" value="CAG8812695.1"/>
    <property type="molecule type" value="Genomic_DNA"/>
</dbReference>
<feature type="compositionally biased region" description="Basic and acidic residues" evidence="1">
    <location>
        <begin position="1"/>
        <end position="12"/>
    </location>
</feature>
<comment type="caution">
    <text evidence="2">The sequence shown here is derived from an EMBL/GenBank/DDBJ whole genome shotgun (WGS) entry which is preliminary data.</text>
</comment>
<evidence type="ECO:0000256" key="1">
    <source>
        <dbReference type="SAM" id="MobiDB-lite"/>
    </source>
</evidence>
<feature type="compositionally biased region" description="Polar residues" evidence="1">
    <location>
        <begin position="41"/>
        <end position="67"/>
    </location>
</feature>
<sequence>MPNAKRKFELKTSKGAASKKKPDNQRPATNKTQRSNKRQKNNIANPIMLSNESSLQPSQTNQSDKEQ</sequence>
<organism evidence="2 3">
    <name type="scientific">Dentiscutata erythropus</name>
    <dbReference type="NCBI Taxonomy" id="1348616"/>
    <lineage>
        <taxon>Eukaryota</taxon>
        <taxon>Fungi</taxon>
        <taxon>Fungi incertae sedis</taxon>
        <taxon>Mucoromycota</taxon>
        <taxon>Glomeromycotina</taxon>
        <taxon>Glomeromycetes</taxon>
        <taxon>Diversisporales</taxon>
        <taxon>Gigasporaceae</taxon>
        <taxon>Dentiscutata</taxon>
    </lineage>
</organism>
<protein>
    <submittedName>
        <fullName evidence="2">6994_t:CDS:1</fullName>
    </submittedName>
</protein>
<accession>A0A9N9K8R4</accession>
<dbReference type="Proteomes" id="UP000789405">
    <property type="component" value="Unassembled WGS sequence"/>
</dbReference>
<reference evidence="2" key="1">
    <citation type="submission" date="2021-06" db="EMBL/GenBank/DDBJ databases">
        <authorList>
            <person name="Kallberg Y."/>
            <person name="Tangrot J."/>
            <person name="Rosling A."/>
        </authorList>
    </citation>
    <scope>NUCLEOTIDE SEQUENCE</scope>
    <source>
        <strain evidence="2">MA453B</strain>
    </source>
</reference>
<evidence type="ECO:0000313" key="3">
    <source>
        <dbReference type="Proteomes" id="UP000789405"/>
    </source>
</evidence>
<evidence type="ECO:0000313" key="2">
    <source>
        <dbReference type="EMBL" id="CAG8812695.1"/>
    </source>
</evidence>
<proteinExistence type="predicted"/>
<name>A0A9N9K8R4_9GLOM</name>
<feature type="non-terminal residue" evidence="2">
    <location>
        <position position="67"/>
    </location>
</feature>
<feature type="region of interest" description="Disordered" evidence="1">
    <location>
        <begin position="1"/>
        <end position="67"/>
    </location>
</feature>
<gene>
    <name evidence="2" type="ORF">DERYTH_LOCUS25678</name>
</gene>
<dbReference type="AlphaFoldDB" id="A0A9N9K8R4"/>